<dbReference type="Proteomes" id="UP001498398">
    <property type="component" value="Unassembled WGS sequence"/>
</dbReference>
<name>A0ABR1J0X5_9AGAR</name>
<evidence type="ECO:0000313" key="2">
    <source>
        <dbReference type="Proteomes" id="UP001498398"/>
    </source>
</evidence>
<comment type="caution">
    <text evidence="1">The sequence shown here is derived from an EMBL/GenBank/DDBJ whole genome shotgun (WGS) entry which is preliminary data.</text>
</comment>
<dbReference type="EMBL" id="JBANRG010000043">
    <property type="protein sequence ID" value="KAK7446688.1"/>
    <property type="molecule type" value="Genomic_DNA"/>
</dbReference>
<evidence type="ECO:0000313" key="1">
    <source>
        <dbReference type="EMBL" id="KAK7446688.1"/>
    </source>
</evidence>
<accession>A0ABR1J0X5</accession>
<keyword evidence="2" id="KW-1185">Reference proteome</keyword>
<organism evidence="1 2">
    <name type="scientific">Marasmiellus scandens</name>
    <dbReference type="NCBI Taxonomy" id="2682957"/>
    <lineage>
        <taxon>Eukaryota</taxon>
        <taxon>Fungi</taxon>
        <taxon>Dikarya</taxon>
        <taxon>Basidiomycota</taxon>
        <taxon>Agaricomycotina</taxon>
        <taxon>Agaricomycetes</taxon>
        <taxon>Agaricomycetidae</taxon>
        <taxon>Agaricales</taxon>
        <taxon>Marasmiineae</taxon>
        <taxon>Omphalotaceae</taxon>
        <taxon>Marasmiellus</taxon>
    </lineage>
</organism>
<protein>
    <submittedName>
        <fullName evidence="1">Uncharacterized protein</fullName>
    </submittedName>
</protein>
<proteinExistence type="predicted"/>
<reference evidence="1 2" key="1">
    <citation type="submission" date="2024-01" db="EMBL/GenBank/DDBJ databases">
        <title>A draft genome for the cacao thread blight pathogen Marasmiellus scandens.</title>
        <authorList>
            <person name="Baruah I.K."/>
            <person name="Leung J."/>
            <person name="Bukari Y."/>
            <person name="Amoako-Attah I."/>
            <person name="Meinhardt L.W."/>
            <person name="Bailey B.A."/>
            <person name="Cohen S.P."/>
        </authorList>
    </citation>
    <scope>NUCLEOTIDE SEQUENCE [LARGE SCALE GENOMIC DNA]</scope>
    <source>
        <strain evidence="1 2">GH-19</strain>
    </source>
</reference>
<gene>
    <name evidence="1" type="ORF">VKT23_014383</name>
</gene>
<sequence length="140" mass="15891">MSSVLQTVTSFFRTGDGFLTRTVKVYTAFCNIFKAILIFLQELYSAIYPSNGEADENERNTPVRVLLFKSQLRVHEHTTQRSSSLGTMVSFVENTNRFLERCGKVYAAFCGIFRAVFEFVKSIFECFNPDEGAEVEEPGV</sequence>